<feature type="transmembrane region" description="Helical" evidence="1">
    <location>
        <begin position="134"/>
        <end position="155"/>
    </location>
</feature>
<dbReference type="GO" id="GO:0016020">
    <property type="term" value="C:membrane"/>
    <property type="evidence" value="ECO:0007669"/>
    <property type="project" value="InterPro"/>
</dbReference>
<feature type="transmembrane region" description="Helical" evidence="1">
    <location>
        <begin position="358"/>
        <end position="377"/>
    </location>
</feature>
<sequence>MIKARSLFLSRLRLHYRNLWETIRSVVDWIVVLYILVPALAIFTAYYRSLWSDTPEYLAQLPIEVVLLIIFLSSFLYDLKSFIHTGDQLFLVQNKAILKRGSILGLFYTTFMITIFTSLMMVIFLPVFKMGHGFSTMGIIGLGGYVLVSNMVFVMVRKVLKINGVSLVYTLLSYSLLLLGYLSLWKVYLNLSLRGMILALLFLAILLFILIYKQAIFRGRKFFSLVAYDVAVNHKWTKLLLWQNGQAKLVTLKPTKKVVLLKKPLFKNRSPHNVLTETFIKTVIRDGGMVLTLIQLCVLLTVFLVIVDSVWLSLFLWAFSLFAFVSIAKSLWMHFQSSSYFKMYRWREKDLNLSSKKSILFIGGPFITFITIVFTLVYLSPVWMIVTLGGLVAFGYVYTYIFF</sequence>
<feature type="transmembrane region" description="Helical" evidence="1">
    <location>
        <begin position="288"/>
        <end position="307"/>
    </location>
</feature>
<feature type="transmembrane region" description="Helical" evidence="1">
    <location>
        <begin position="383"/>
        <end position="402"/>
    </location>
</feature>
<keyword evidence="1" id="KW-1133">Transmembrane helix</keyword>
<dbReference type="STRING" id="1385513.N780_01945"/>
<comment type="caution">
    <text evidence="2">The sequence shown here is derived from an EMBL/GenBank/DDBJ whole genome shotgun (WGS) entry which is preliminary data.</text>
</comment>
<evidence type="ECO:0000256" key="1">
    <source>
        <dbReference type="SAM" id="Phobius"/>
    </source>
</evidence>
<feature type="transmembrane region" description="Helical" evidence="1">
    <location>
        <begin position="59"/>
        <end position="79"/>
    </location>
</feature>
<dbReference type="InterPro" id="IPR010288">
    <property type="entry name" value="EcsB_ABC"/>
</dbReference>
<dbReference type="EMBL" id="AVBG01000003">
    <property type="protein sequence ID" value="KGP92402.1"/>
    <property type="molecule type" value="Genomic_DNA"/>
</dbReference>
<dbReference type="RefSeq" id="WP_036781563.1">
    <property type="nucleotide sequence ID" value="NZ_AVBG01000003.1"/>
</dbReference>
<proteinExistence type="predicted"/>
<dbReference type="Pfam" id="PF05975">
    <property type="entry name" value="EcsB"/>
    <property type="match status" value="1"/>
</dbReference>
<feature type="transmembrane region" description="Helical" evidence="1">
    <location>
        <begin position="26"/>
        <end position="47"/>
    </location>
</feature>
<accession>A0A0A2UVV3</accession>
<keyword evidence="1" id="KW-0472">Membrane</keyword>
<feature type="transmembrane region" description="Helical" evidence="1">
    <location>
        <begin position="191"/>
        <end position="212"/>
    </location>
</feature>
<feature type="transmembrane region" description="Helical" evidence="1">
    <location>
        <begin position="167"/>
        <end position="185"/>
    </location>
</feature>
<keyword evidence="3" id="KW-1185">Reference proteome</keyword>
<dbReference type="AlphaFoldDB" id="A0A0A2UVV3"/>
<dbReference type="Proteomes" id="UP000030153">
    <property type="component" value="Unassembled WGS sequence"/>
</dbReference>
<evidence type="ECO:0000313" key="3">
    <source>
        <dbReference type="Proteomes" id="UP000030153"/>
    </source>
</evidence>
<organism evidence="2 3">
    <name type="scientific">Pontibacillus chungwhensis BH030062</name>
    <dbReference type="NCBI Taxonomy" id="1385513"/>
    <lineage>
        <taxon>Bacteria</taxon>
        <taxon>Bacillati</taxon>
        <taxon>Bacillota</taxon>
        <taxon>Bacilli</taxon>
        <taxon>Bacillales</taxon>
        <taxon>Bacillaceae</taxon>
        <taxon>Pontibacillus</taxon>
    </lineage>
</organism>
<protein>
    <submittedName>
        <fullName evidence="2">Uncharacterized protein</fullName>
    </submittedName>
</protein>
<dbReference type="eggNOG" id="COG4473">
    <property type="taxonomic scope" value="Bacteria"/>
</dbReference>
<evidence type="ECO:0000313" key="2">
    <source>
        <dbReference type="EMBL" id="KGP92402.1"/>
    </source>
</evidence>
<keyword evidence="1" id="KW-0812">Transmembrane</keyword>
<feature type="transmembrane region" description="Helical" evidence="1">
    <location>
        <begin position="313"/>
        <end position="337"/>
    </location>
</feature>
<name>A0A0A2UVV3_9BACI</name>
<reference evidence="2 3" key="1">
    <citation type="submission" date="2013-08" db="EMBL/GenBank/DDBJ databases">
        <title>Genome of Pontibacillus chungwhensis.</title>
        <authorList>
            <person name="Wang Q."/>
            <person name="Wang G."/>
        </authorList>
    </citation>
    <scope>NUCLEOTIDE SEQUENCE [LARGE SCALE GENOMIC DNA]</scope>
    <source>
        <strain evidence="2 3">BH030062</strain>
    </source>
</reference>
<gene>
    <name evidence="2" type="ORF">N780_01945</name>
</gene>
<feature type="transmembrane region" description="Helical" evidence="1">
    <location>
        <begin position="103"/>
        <end position="128"/>
    </location>
</feature>